<dbReference type="AlphaFoldDB" id="A0A0F9IY72"/>
<organism evidence="1">
    <name type="scientific">marine sediment metagenome</name>
    <dbReference type="NCBI Taxonomy" id="412755"/>
    <lineage>
        <taxon>unclassified sequences</taxon>
        <taxon>metagenomes</taxon>
        <taxon>ecological metagenomes</taxon>
    </lineage>
</organism>
<protein>
    <submittedName>
        <fullName evidence="1">Uncharacterized protein</fullName>
    </submittedName>
</protein>
<dbReference type="EMBL" id="LAZR01012798">
    <property type="protein sequence ID" value="KKM25049.1"/>
    <property type="molecule type" value="Genomic_DNA"/>
</dbReference>
<evidence type="ECO:0000313" key="1">
    <source>
        <dbReference type="EMBL" id="KKM25049.1"/>
    </source>
</evidence>
<sequence>MRGINKISFPARWIAVGSITSETSALAVTGRDVATVDALAATKMVKLSPLDPGSYAMLLRFRADGNADLDSVLEMYAARGADHYSRVATLTILTGTQDTDTSTIHFIDEVTATNEDLIYDGEENITTGDNHIASYYLRTLGNDRFIFIASDLDSTTVYVDVCWLYE</sequence>
<proteinExistence type="predicted"/>
<comment type="caution">
    <text evidence="1">The sequence shown here is derived from an EMBL/GenBank/DDBJ whole genome shotgun (WGS) entry which is preliminary data.</text>
</comment>
<accession>A0A0F9IY72</accession>
<name>A0A0F9IY72_9ZZZZ</name>
<reference evidence="1" key="1">
    <citation type="journal article" date="2015" name="Nature">
        <title>Complex archaea that bridge the gap between prokaryotes and eukaryotes.</title>
        <authorList>
            <person name="Spang A."/>
            <person name="Saw J.H."/>
            <person name="Jorgensen S.L."/>
            <person name="Zaremba-Niedzwiedzka K."/>
            <person name="Martijn J."/>
            <person name="Lind A.E."/>
            <person name="van Eijk R."/>
            <person name="Schleper C."/>
            <person name="Guy L."/>
            <person name="Ettema T.J."/>
        </authorList>
    </citation>
    <scope>NUCLEOTIDE SEQUENCE</scope>
</reference>
<gene>
    <name evidence="1" type="ORF">LCGC14_1598860</name>
</gene>